<proteinExistence type="predicted"/>
<dbReference type="eggNOG" id="ENOG502ZA88">
    <property type="taxonomic scope" value="Bacteria"/>
</dbReference>
<keyword evidence="2" id="KW-1185">Reference proteome</keyword>
<dbReference type="AlphaFoldDB" id="E6XA05"/>
<organism evidence="1 2">
    <name type="scientific">Cellulophaga algicola (strain DSM 14237 / IC166 / ACAM 630)</name>
    <dbReference type="NCBI Taxonomy" id="688270"/>
    <lineage>
        <taxon>Bacteria</taxon>
        <taxon>Pseudomonadati</taxon>
        <taxon>Bacteroidota</taxon>
        <taxon>Flavobacteriia</taxon>
        <taxon>Flavobacteriales</taxon>
        <taxon>Flavobacteriaceae</taxon>
        <taxon>Cellulophaga</taxon>
    </lineage>
</organism>
<dbReference type="STRING" id="688270.Celal_3711"/>
<dbReference type="RefSeq" id="WP_013552416.1">
    <property type="nucleotide sequence ID" value="NC_014934.1"/>
</dbReference>
<sequence>MKIYLVALIAILSVTTGCSQKKKMTINNTSIAKELRNYKFINDSRPGYYLQINNQNCHYEIKTNDLDTASFFDPYSSYSVRIPLNLMILKSGEQSLSVKVLPLNGDVLSKKANLQLRLMMYPDMTDKENDYGGSITLWDWEMPAIEQDLPLFAMDTVFEAKVPYKLDILDKYALDLSKMDTDQLLKEVLPLFEQRHHELLNNILYDEKLGTDFYQRFHVQTYYSEERLKKIVSAPPSQEPNEILQPLENYKLQLYGNGKIITLLNTIDYDSALWWADKDSGKPISWQPFYLFKNKDTGEWHVW</sequence>
<dbReference type="HOGENOM" id="CLU_071048_2_0_10"/>
<protein>
    <submittedName>
        <fullName evidence="1">Uncharacterized protein</fullName>
    </submittedName>
</protein>
<dbReference type="Proteomes" id="UP000008634">
    <property type="component" value="Chromosome"/>
</dbReference>
<accession>E6XA05</accession>
<gene>
    <name evidence="1" type="ordered locus">Celal_3711</name>
</gene>
<evidence type="ECO:0000313" key="1">
    <source>
        <dbReference type="EMBL" id="ADV50966.1"/>
    </source>
</evidence>
<name>E6XA05_CELAD</name>
<dbReference type="OrthoDB" id="1149023at2"/>
<dbReference type="PROSITE" id="PS51257">
    <property type="entry name" value="PROKAR_LIPOPROTEIN"/>
    <property type="match status" value="1"/>
</dbReference>
<reference evidence="1 2" key="1">
    <citation type="journal article" date="2010" name="Stand. Genomic Sci.">
        <title>Complete genome sequence of Cellulophaga algicola type strain (IC166).</title>
        <authorList>
            <person name="Abt B."/>
            <person name="Lu M."/>
            <person name="Misra M."/>
            <person name="Han C."/>
            <person name="Nolan M."/>
            <person name="Lucas S."/>
            <person name="Hammon N."/>
            <person name="Deshpande S."/>
            <person name="Cheng J.F."/>
            <person name="Tapia R."/>
            <person name="Goodwin L."/>
            <person name="Pitluck S."/>
            <person name="Liolios K."/>
            <person name="Pagani I."/>
            <person name="Ivanova N."/>
            <person name="Mavromatis K."/>
            <person name="Ovchinikova G."/>
            <person name="Pati A."/>
            <person name="Chen A."/>
            <person name="Palaniappan K."/>
            <person name="Land M."/>
            <person name="Hauser L."/>
            <person name="Chang Y.J."/>
            <person name="Jeffries C.D."/>
            <person name="Detter J.C."/>
            <person name="Brambilla E."/>
            <person name="Rohde M."/>
            <person name="Tindall B.J."/>
            <person name="Goker M."/>
            <person name="Woyke T."/>
            <person name="Bristow J."/>
            <person name="Eisen J.A."/>
            <person name="Markowitz V."/>
            <person name="Hugenholtz P."/>
            <person name="Kyrpides N.C."/>
            <person name="Klenk H.P."/>
            <person name="Lapidus A."/>
        </authorList>
    </citation>
    <scope>NUCLEOTIDE SEQUENCE [LARGE SCALE GENOMIC DNA]</scope>
    <source>
        <strain evidence="2">DSM 14237 / IC166 / ACAM 630</strain>
    </source>
</reference>
<dbReference type="KEGG" id="cao:Celal_3711"/>
<evidence type="ECO:0000313" key="2">
    <source>
        <dbReference type="Proteomes" id="UP000008634"/>
    </source>
</evidence>
<dbReference type="EMBL" id="CP002453">
    <property type="protein sequence ID" value="ADV50966.1"/>
    <property type="molecule type" value="Genomic_DNA"/>
</dbReference>